<dbReference type="HOGENOM" id="CLU_061179_0_0_4"/>
<feature type="transmembrane region" description="Helical" evidence="1">
    <location>
        <begin position="57"/>
        <end position="83"/>
    </location>
</feature>
<organism evidence="2 3">
    <name type="scientific">Polaromonas naphthalenivorans (strain CJ2)</name>
    <dbReference type="NCBI Taxonomy" id="365044"/>
    <lineage>
        <taxon>Bacteria</taxon>
        <taxon>Pseudomonadati</taxon>
        <taxon>Pseudomonadota</taxon>
        <taxon>Betaproteobacteria</taxon>
        <taxon>Burkholderiales</taxon>
        <taxon>Comamonadaceae</taxon>
        <taxon>Polaromonas</taxon>
    </lineage>
</organism>
<dbReference type="KEGG" id="pna:Pnap_1644"/>
<keyword evidence="3" id="KW-1185">Reference proteome</keyword>
<keyword evidence="1" id="KW-0812">Transmembrane</keyword>
<reference evidence="3" key="1">
    <citation type="journal article" date="2009" name="Environ. Microbiol.">
        <title>The genome of Polaromonas naphthalenivorans strain CJ2, isolated from coal tar-contaminated sediment, reveals physiological and metabolic versatility and evolution through extensive horizontal gene transfer.</title>
        <authorList>
            <person name="Yagi J.M."/>
            <person name="Sims D."/>
            <person name="Brettin T."/>
            <person name="Bruce D."/>
            <person name="Madsen E.L."/>
        </authorList>
    </citation>
    <scope>NUCLEOTIDE SEQUENCE [LARGE SCALE GENOMIC DNA]</scope>
    <source>
        <strain evidence="3">CJ2</strain>
    </source>
</reference>
<sequence length="334" mass="36283">MLLLLDAGLFSLLLDGKPSVGGLVVLSVAHASACLLFSLALLKLLPGPYRKPLAASCLFVFATIVFIPVLGMIGLLACIVPALRHQSLTPRSDKWTQSQEALGLPSQPAKPRGMAGISRACELAGPLQYAADPAHRIAALIATLSLKDQDAAPLLRLALKDPEDDVRLLAYGLLNRKEKTIEARIRDRNAQLGNCAPNQDFLQHKALAHDYWALAQLGASQGSTQLLLCARAHEHVQAALQLRPQDGGLQLLFGRILLTEMKLDSASDAFENARRSGIDLRQTKPFLAEIAFLTRQYSDVKNHLAQAGNGSSRLRLNKVSTYWEKPSHDLAQTT</sequence>
<protein>
    <recommendedName>
        <fullName evidence="4">Transmembrane protein</fullName>
    </recommendedName>
</protein>
<proteinExistence type="predicted"/>
<dbReference type="eggNOG" id="COG1413">
    <property type="taxonomic scope" value="Bacteria"/>
</dbReference>
<dbReference type="OrthoDB" id="5393896at2"/>
<keyword evidence="1" id="KW-1133">Transmembrane helix</keyword>
<keyword evidence="1" id="KW-0472">Membrane</keyword>
<evidence type="ECO:0000313" key="2">
    <source>
        <dbReference type="EMBL" id="ABM36958.1"/>
    </source>
</evidence>
<evidence type="ECO:0000313" key="3">
    <source>
        <dbReference type="Proteomes" id="UP000000644"/>
    </source>
</evidence>
<name>A1VMT0_POLNA</name>
<evidence type="ECO:0008006" key="4">
    <source>
        <dbReference type="Google" id="ProtNLM"/>
    </source>
</evidence>
<dbReference type="STRING" id="365044.Pnap_1644"/>
<gene>
    <name evidence="2" type="ordered locus">Pnap_1644</name>
</gene>
<dbReference type="Proteomes" id="UP000000644">
    <property type="component" value="Chromosome"/>
</dbReference>
<accession>A1VMT0</accession>
<dbReference type="RefSeq" id="WP_011801044.1">
    <property type="nucleotide sequence ID" value="NC_008781.1"/>
</dbReference>
<feature type="transmembrane region" description="Helical" evidence="1">
    <location>
        <begin position="20"/>
        <end position="45"/>
    </location>
</feature>
<evidence type="ECO:0000256" key="1">
    <source>
        <dbReference type="SAM" id="Phobius"/>
    </source>
</evidence>
<dbReference type="EMBL" id="CP000529">
    <property type="protein sequence ID" value="ABM36958.1"/>
    <property type="molecule type" value="Genomic_DNA"/>
</dbReference>
<dbReference type="AlphaFoldDB" id="A1VMT0"/>